<evidence type="ECO:0000256" key="2">
    <source>
        <dbReference type="ARBA" id="ARBA00022448"/>
    </source>
</evidence>
<dbReference type="STRING" id="1071381.G8BPD6"/>
<dbReference type="Gene3D" id="2.30.30.380">
    <property type="entry name" value="Zn-finger domain of Sec23/24"/>
    <property type="match status" value="1"/>
</dbReference>
<dbReference type="GO" id="GO:0045053">
    <property type="term" value="P:protein retention in Golgi apparatus"/>
    <property type="evidence" value="ECO:0007669"/>
    <property type="project" value="EnsemblFungi"/>
</dbReference>
<evidence type="ECO:0000256" key="5">
    <source>
        <dbReference type="ARBA" id="ARBA00022833"/>
    </source>
</evidence>
<dbReference type="PROSITE" id="PS51495">
    <property type="entry name" value="GLUE"/>
    <property type="match status" value="1"/>
</dbReference>
<dbReference type="Gene3D" id="2.30.29.30">
    <property type="entry name" value="Pleckstrin-homology domain (PH domain)/Phosphotyrosine-binding domain (PTB)"/>
    <property type="match status" value="1"/>
</dbReference>
<dbReference type="eggNOG" id="KOG2760">
    <property type="taxonomic scope" value="Eukaryota"/>
</dbReference>
<dbReference type="GO" id="GO:1904669">
    <property type="term" value="P:ATP export"/>
    <property type="evidence" value="ECO:0007669"/>
    <property type="project" value="EnsemblFungi"/>
</dbReference>
<keyword evidence="2 7" id="KW-0813">Transport</keyword>
<dbReference type="OrthoDB" id="271448at2759"/>
<keyword evidence="4" id="KW-0863">Zinc-finger</keyword>
<comment type="similarity">
    <text evidence="1 7">Belongs to the VPS36 family.</text>
</comment>
<keyword evidence="5" id="KW-0862">Zinc</keyword>
<dbReference type="GO" id="GO:0043328">
    <property type="term" value="P:protein transport to vacuole involved in ubiquitin-dependent protein catabolic process via the multivesicular body sorting pathway"/>
    <property type="evidence" value="ECO:0007669"/>
    <property type="project" value="UniProtKB-UniRule"/>
</dbReference>
<evidence type="ECO:0000259" key="8">
    <source>
        <dbReference type="PROSITE" id="PS51495"/>
    </source>
</evidence>
<dbReference type="InterPro" id="IPR031558">
    <property type="entry name" value="Vps36-NZF-N"/>
</dbReference>
<dbReference type="RefSeq" id="XP_003684301.1">
    <property type="nucleotide sequence ID" value="XM_003684253.1"/>
</dbReference>
<dbReference type="GO" id="GO:0032266">
    <property type="term" value="F:phosphatidylinositol-3-phosphate binding"/>
    <property type="evidence" value="ECO:0007669"/>
    <property type="project" value="UniProtKB-UniRule"/>
</dbReference>
<dbReference type="GO" id="GO:0000122">
    <property type="term" value="P:negative regulation of transcription by RNA polymerase II"/>
    <property type="evidence" value="ECO:0007669"/>
    <property type="project" value="EnsemblFungi"/>
</dbReference>
<keyword evidence="7" id="KW-0967">Endosome</keyword>
<reference evidence="9 10" key="1">
    <citation type="journal article" date="2011" name="Proc. Natl. Acad. Sci. U.S.A.">
        <title>Evolutionary erosion of yeast sex chromosomes by mating-type switching accidents.</title>
        <authorList>
            <person name="Gordon J.L."/>
            <person name="Armisen D."/>
            <person name="Proux-Wera E."/>
            <person name="Oheigeartaigh S.S."/>
            <person name="Byrne K.P."/>
            <person name="Wolfe K.H."/>
        </authorList>
    </citation>
    <scope>NUCLEOTIDE SEQUENCE [LARGE SCALE GENOMIC DNA]</scope>
    <source>
        <strain evidence="10">ATCC 24235 / CBS 4417 / NBRC 1672 / NRRL Y-8282 / UCD 70-5</strain>
    </source>
</reference>
<evidence type="ECO:0000256" key="1">
    <source>
        <dbReference type="ARBA" id="ARBA00009697"/>
    </source>
</evidence>
<dbReference type="Proteomes" id="UP000005666">
    <property type="component" value="Chromosome 2"/>
</dbReference>
<accession>G8BPD6</accession>
<dbReference type="InterPro" id="IPR036390">
    <property type="entry name" value="WH_DNA-bd_sf"/>
</dbReference>
<protein>
    <recommendedName>
        <fullName evidence="7">Vacuolar protein-sorting-associated protein 36</fullName>
    </recommendedName>
    <alternativeName>
        <fullName evidence="7">ESCRT-II complex subunit VPS36</fullName>
    </alternativeName>
</protein>
<proteinExistence type="inferred from homology"/>
<comment type="subcellular location">
    <subcellularLocation>
        <location evidence="7">Cytoplasm</location>
    </subcellularLocation>
    <subcellularLocation>
        <location evidence="7">Endosome</location>
    </subcellularLocation>
</comment>
<dbReference type="Pfam" id="PF04157">
    <property type="entry name" value="EAP30"/>
    <property type="match status" value="1"/>
</dbReference>
<evidence type="ECO:0000313" key="9">
    <source>
        <dbReference type="EMBL" id="CCE61867.1"/>
    </source>
</evidence>
<dbReference type="SMART" id="SM00547">
    <property type="entry name" value="ZnF_RBZ"/>
    <property type="match status" value="2"/>
</dbReference>
<dbReference type="InterPro" id="IPR040608">
    <property type="entry name" value="Snf8/Vps36"/>
</dbReference>
<dbReference type="InterPro" id="IPR001876">
    <property type="entry name" value="Znf_RanBP2"/>
</dbReference>
<dbReference type="OMA" id="RVCYVDH"/>
<keyword evidence="6 7" id="KW-0653">Protein transport</keyword>
<dbReference type="SUPFAM" id="SSF50729">
    <property type="entry name" value="PH domain-like"/>
    <property type="match status" value="1"/>
</dbReference>
<evidence type="ECO:0000256" key="3">
    <source>
        <dbReference type="ARBA" id="ARBA00022723"/>
    </source>
</evidence>
<evidence type="ECO:0000256" key="4">
    <source>
        <dbReference type="ARBA" id="ARBA00022771"/>
    </source>
</evidence>
<dbReference type="GO" id="GO:0000814">
    <property type="term" value="C:ESCRT II complex"/>
    <property type="evidence" value="ECO:0007669"/>
    <property type="project" value="UniProtKB-UniRule"/>
</dbReference>
<feature type="domain" description="GLUE N-terminal" evidence="8">
    <location>
        <begin position="7"/>
        <end position="280"/>
    </location>
</feature>
<dbReference type="SUPFAM" id="SSF46785">
    <property type="entry name" value="Winged helix' DNA-binding domain"/>
    <property type="match status" value="1"/>
</dbReference>
<evidence type="ECO:0000256" key="6">
    <source>
        <dbReference type="ARBA" id="ARBA00022927"/>
    </source>
</evidence>
<evidence type="ECO:0000256" key="7">
    <source>
        <dbReference type="RuleBase" id="RU367095"/>
    </source>
</evidence>
<dbReference type="EMBL" id="HE612857">
    <property type="protein sequence ID" value="CCE61867.1"/>
    <property type="molecule type" value="Genomic_DNA"/>
</dbReference>
<dbReference type="GO" id="GO:0043130">
    <property type="term" value="F:ubiquitin binding"/>
    <property type="evidence" value="ECO:0007669"/>
    <property type="project" value="UniProtKB-UniRule"/>
</dbReference>
<comment type="function">
    <text evidence="7">Component of the ESCRT-II complex (endosomal sorting complex required for transport II), which is required for multivesicular body (MVB) formation and sorting of endosomal cargo proteins into MVBs.</text>
</comment>
<dbReference type="PANTHER" id="PTHR13128:SF12">
    <property type="entry name" value="VACUOLAR PROTEIN-SORTING-ASSOCIATED PROTEIN 36"/>
    <property type="match status" value="1"/>
</dbReference>
<dbReference type="GeneID" id="11535150"/>
<keyword evidence="7" id="KW-0963">Cytoplasm</keyword>
<dbReference type="CDD" id="cd13227">
    <property type="entry name" value="PH-GRAM-like_Vps36"/>
    <property type="match status" value="1"/>
</dbReference>
<dbReference type="AlphaFoldDB" id="G8BPD6"/>
<comment type="subunit">
    <text evidence="7">Component of the endosomal sorting complex required for transport II (ESCRT-II).</text>
</comment>
<dbReference type="Pfam" id="PF11605">
    <property type="entry name" value="Vps36_ESCRT-II"/>
    <property type="match status" value="1"/>
</dbReference>
<dbReference type="GO" id="GO:0032258">
    <property type="term" value="P:cytoplasm to vacuole targeting by the Cvt pathway"/>
    <property type="evidence" value="ECO:0007669"/>
    <property type="project" value="EnsemblFungi"/>
</dbReference>
<evidence type="ECO:0000313" key="10">
    <source>
        <dbReference type="Proteomes" id="UP000005666"/>
    </source>
</evidence>
<dbReference type="GO" id="GO:0016236">
    <property type="term" value="P:macroautophagy"/>
    <property type="evidence" value="ECO:0007669"/>
    <property type="project" value="EnsemblFungi"/>
</dbReference>
<dbReference type="GO" id="GO:0031902">
    <property type="term" value="C:late endosome membrane"/>
    <property type="evidence" value="ECO:0007669"/>
    <property type="project" value="UniProtKB-UniRule"/>
</dbReference>
<dbReference type="KEGG" id="tpf:TPHA_0B01950"/>
<dbReference type="InterPro" id="IPR036388">
    <property type="entry name" value="WH-like_DNA-bd_sf"/>
</dbReference>
<dbReference type="Pfam" id="PF16988">
    <property type="entry name" value="Vps36-NZF-N"/>
    <property type="match status" value="1"/>
</dbReference>
<keyword evidence="10" id="KW-1185">Reference proteome</keyword>
<dbReference type="InterPro" id="IPR011993">
    <property type="entry name" value="PH-like_dom_sf"/>
</dbReference>
<organism evidence="9 10">
    <name type="scientific">Tetrapisispora phaffii (strain ATCC 24235 / CBS 4417 / NBRC 1672 / NRRL Y-8282 / UCD 70-5)</name>
    <name type="common">Yeast</name>
    <name type="synonym">Fabospora phaffii</name>
    <dbReference type="NCBI Taxonomy" id="1071381"/>
    <lineage>
        <taxon>Eukaryota</taxon>
        <taxon>Fungi</taxon>
        <taxon>Dikarya</taxon>
        <taxon>Ascomycota</taxon>
        <taxon>Saccharomycotina</taxon>
        <taxon>Saccharomycetes</taxon>
        <taxon>Saccharomycetales</taxon>
        <taxon>Saccharomycetaceae</taxon>
        <taxon>Tetrapisispora</taxon>
    </lineage>
</organism>
<gene>
    <name evidence="9" type="primary">TPHA0B01950</name>
    <name evidence="9" type="ordered locus">TPHA_0B01950</name>
</gene>
<dbReference type="InterPro" id="IPR037855">
    <property type="entry name" value="Vps36"/>
</dbReference>
<dbReference type="InterPro" id="IPR036443">
    <property type="entry name" value="Znf_RanBP2_sf"/>
</dbReference>
<keyword evidence="3" id="KW-0479">Metal-binding</keyword>
<dbReference type="Gene3D" id="1.10.10.10">
    <property type="entry name" value="Winged helix-like DNA-binding domain superfamily/Winged helix DNA-binding domain"/>
    <property type="match status" value="2"/>
</dbReference>
<dbReference type="GO" id="GO:0008270">
    <property type="term" value="F:zinc ion binding"/>
    <property type="evidence" value="ECO:0007669"/>
    <property type="project" value="UniProtKB-KW"/>
</dbReference>
<dbReference type="PANTHER" id="PTHR13128">
    <property type="entry name" value="VACUOLAR PROTEIN-SORTING-ASSOCIATED PROTEIN 36"/>
    <property type="match status" value="1"/>
</dbReference>
<dbReference type="SUPFAM" id="SSF90209">
    <property type="entry name" value="Ran binding protein zinc finger-like"/>
    <property type="match status" value="1"/>
</dbReference>
<dbReference type="HOGENOM" id="CLU_015433_2_1_1"/>
<name>G8BPD6_TETPH</name>
<dbReference type="InterPro" id="IPR021648">
    <property type="entry name" value="GLUE_dom"/>
</dbReference>
<sequence>MECWHYVEVTKSGQPILRENEKDILIEDKIGLYHGKNRIKNRQSGRLFLTTQRLIYVDDVNPVKYSVCLELDDIDHLEYSSRFLKRSAKVILFLLDMGNLKSGGQSTSKAEGPINEVSTWVCPICMFTNETEGVLTENTFPSPICENCGVPLVYEMTMNTINIIDNKLGNSDSNLEGSGEKNLNACPACTFINHALIKNCEICGARLPNAKIRSHNVNHEDSRVLIELDCKLLRDKSNKNSNLEADFVQFSFRKGDGLLFSQALEKSLEDIKNLRQKNSFNEGIVSINGISIGIKETVELPYLEKRLNKFGITSLENSRETQLANNDILLSNALTDLNQLMSLANDIEKVFKTHMKNETDNLQNKPSFLIDREKFYNKSMFLNEIAREIFQFVITEFKSEKNDDIIMVTLVDLYALYNKTMRIGMGYISPSEMREACGRFEVLGLTSLKLKKLNGRVLCLSSENSFDYINNQIIKLLEDEPGCDILQITQTMNKHSTGTSWTIGIITEVLENCINKGEIVIDEQLSGLTYYKNDIWI</sequence>